<accession>A0ABX7QCI4</accession>
<evidence type="ECO:0000313" key="1">
    <source>
        <dbReference type="EMBL" id="QSW88759.1"/>
    </source>
</evidence>
<dbReference type="EMBL" id="CP071448">
    <property type="protein sequence ID" value="QSW88759.1"/>
    <property type="molecule type" value="Genomic_DNA"/>
</dbReference>
<dbReference type="GO" id="GO:0004519">
    <property type="term" value="F:endonuclease activity"/>
    <property type="evidence" value="ECO:0007669"/>
    <property type="project" value="UniProtKB-KW"/>
</dbReference>
<dbReference type="CDD" id="cd00085">
    <property type="entry name" value="HNHc"/>
    <property type="match status" value="1"/>
</dbReference>
<keyword evidence="2" id="KW-1185">Reference proteome</keyword>
<sequence length="129" mass="15575">MFDPTKSRYRFTEMKSDKTYRRYKQTDNNINVDLLKPLTLKIPAHGSYGALLFTNEWKNKRTQILKRDGKCIICFSTNNLQVHHRQYHFIVRENKFKLPWDYEDYLLITLCESCHQRGHSKYKVQTVNI</sequence>
<dbReference type="Proteomes" id="UP000663440">
    <property type="component" value="Chromosome"/>
</dbReference>
<name>A0ABX7QCI4_9FLAO</name>
<organism evidence="1 2">
    <name type="scientific">Flavobacterium endoglycinae</name>
    <dbReference type="NCBI Taxonomy" id="2816357"/>
    <lineage>
        <taxon>Bacteria</taxon>
        <taxon>Pseudomonadati</taxon>
        <taxon>Bacteroidota</taxon>
        <taxon>Flavobacteriia</taxon>
        <taxon>Flavobacteriales</taxon>
        <taxon>Flavobacteriaceae</taxon>
        <taxon>Flavobacterium</taxon>
    </lineage>
</organism>
<dbReference type="RefSeq" id="WP_207295958.1">
    <property type="nucleotide sequence ID" value="NZ_CP071448.1"/>
</dbReference>
<dbReference type="InterPro" id="IPR003615">
    <property type="entry name" value="HNH_nuc"/>
</dbReference>
<protein>
    <submittedName>
        <fullName evidence="1">HNH endonuclease</fullName>
    </submittedName>
</protein>
<reference evidence="1 2" key="1">
    <citation type="submission" date="2021-03" db="EMBL/GenBank/DDBJ databases">
        <title>Flavobacterium kribbensis sp. nov, an endophytic bacteria, isolated from soybean.</title>
        <authorList>
            <person name="Lee J."/>
            <person name="Seo J."/>
        </authorList>
    </citation>
    <scope>NUCLEOTIDE SEQUENCE [LARGE SCALE GENOMIC DNA]</scope>
    <source>
        <strain evidence="1 2">BB8</strain>
    </source>
</reference>
<gene>
    <name evidence="1" type="ORF">J0383_21280</name>
</gene>
<keyword evidence="1" id="KW-0378">Hydrolase</keyword>
<proteinExistence type="predicted"/>
<evidence type="ECO:0000313" key="2">
    <source>
        <dbReference type="Proteomes" id="UP000663440"/>
    </source>
</evidence>
<keyword evidence="1" id="KW-0540">Nuclease</keyword>
<keyword evidence="1" id="KW-0255">Endonuclease</keyword>